<dbReference type="InterPro" id="IPR025705">
    <property type="entry name" value="Beta_hexosaminidase_sua/sub"/>
</dbReference>
<feature type="domain" description="Beta-hexosaminidase bacterial type N-terminal" evidence="8">
    <location>
        <begin position="22"/>
        <end position="154"/>
    </location>
</feature>
<accession>A0A316E1K3</accession>
<comment type="caution">
    <text evidence="9">The sequence shown here is derived from an EMBL/GenBank/DDBJ whole genome shotgun (WGS) entry which is preliminary data.</text>
</comment>
<evidence type="ECO:0000256" key="6">
    <source>
        <dbReference type="PIRSR" id="PIRSR625705-1"/>
    </source>
</evidence>
<dbReference type="RefSeq" id="WP_109744052.1">
    <property type="nucleotide sequence ID" value="NZ_QGGO01000019.1"/>
</dbReference>
<dbReference type="SUPFAM" id="SSF51445">
    <property type="entry name" value="(Trans)glycosidases"/>
    <property type="match status" value="1"/>
</dbReference>
<dbReference type="SUPFAM" id="SSF55545">
    <property type="entry name" value="beta-N-acetylhexosaminidase-like domain"/>
    <property type="match status" value="1"/>
</dbReference>
<protein>
    <recommendedName>
        <fullName evidence="3">beta-N-acetylhexosaminidase</fullName>
        <ecNumber evidence="3">3.2.1.52</ecNumber>
    </recommendedName>
</protein>
<keyword evidence="5" id="KW-0326">Glycosidase</keyword>
<dbReference type="InterPro" id="IPR029018">
    <property type="entry name" value="Hex-like_dom2"/>
</dbReference>
<sequence>MKKLIFILSIWTISFGIFAQNQYNIIPVPQKLEAQIGVFTVNDKTVIVGNAAWGDVAELLNTQLNTLNGWNKKVVADSKKLVKGSIQFVQDGSIPEEGYKLDVSTKQVVISAKTAKGAFYGVQTLLQLLPTDVFKDGKVEGVKWSIPCCKIEDAPRYSYRGLHLDVGRHFSPVSFIKKYIDLIALHKFNTFHWHLTEDQGWRIEIKKYPKLTEIGSVRKETLVGKYGSGKYDGKPYGGFYTQEEVKEVIAYAKKKYVTIVPEIEMPGHAQAALAAYPELGCNQDKIYQVHTTWGVSNDVFCPREETFTFLENVLTEVIDLFPSQYIHIGGDECPKDQWKTSRFCQDLMKKEGLKDEHELQSYFIRRIDKFITSKGRKMIGWDEILEGGLSPNATVMSWRGEEGGILAAKQNHDVIMTPGSHLYLDHYQADPKTEPLAIGGFLTLEKVYSYEPAPKELTAEQKKFILGLQANVWTEYMQTTNQIEYMVFPRACAVSEVAWSPSSSRNFGDFTNRLKTHIERLGNLKVNYAKSFLAEKK</sequence>
<dbReference type="PANTHER" id="PTHR22600:SF57">
    <property type="entry name" value="BETA-N-ACETYLHEXOSAMINIDASE"/>
    <property type="match status" value="1"/>
</dbReference>
<evidence type="ECO:0000313" key="10">
    <source>
        <dbReference type="Proteomes" id="UP000245489"/>
    </source>
</evidence>
<dbReference type="InterPro" id="IPR015883">
    <property type="entry name" value="Glyco_hydro_20_cat"/>
</dbReference>
<evidence type="ECO:0000256" key="1">
    <source>
        <dbReference type="ARBA" id="ARBA00001231"/>
    </source>
</evidence>
<evidence type="ECO:0000256" key="3">
    <source>
        <dbReference type="ARBA" id="ARBA00012663"/>
    </source>
</evidence>
<evidence type="ECO:0000256" key="5">
    <source>
        <dbReference type="ARBA" id="ARBA00023295"/>
    </source>
</evidence>
<dbReference type="AlphaFoldDB" id="A0A316E1K3"/>
<dbReference type="Pfam" id="PF02838">
    <property type="entry name" value="Glyco_hydro_20b"/>
    <property type="match status" value="1"/>
</dbReference>
<comment type="catalytic activity">
    <reaction evidence="1">
        <text>Hydrolysis of terminal non-reducing N-acetyl-D-hexosamine residues in N-acetyl-beta-D-hexosaminides.</text>
        <dbReference type="EC" id="3.2.1.52"/>
    </reaction>
</comment>
<dbReference type="OrthoDB" id="9763537at2"/>
<dbReference type="EMBL" id="QGGO01000019">
    <property type="protein sequence ID" value="PWK22643.1"/>
    <property type="molecule type" value="Genomic_DNA"/>
</dbReference>
<dbReference type="GO" id="GO:0004563">
    <property type="term" value="F:beta-N-acetylhexosaminidase activity"/>
    <property type="evidence" value="ECO:0007669"/>
    <property type="project" value="UniProtKB-EC"/>
</dbReference>
<organism evidence="9 10">
    <name type="scientific">Arcicella aurantiaca</name>
    <dbReference type="NCBI Taxonomy" id="591202"/>
    <lineage>
        <taxon>Bacteria</taxon>
        <taxon>Pseudomonadati</taxon>
        <taxon>Bacteroidota</taxon>
        <taxon>Cytophagia</taxon>
        <taxon>Cytophagales</taxon>
        <taxon>Flectobacillaceae</taxon>
        <taxon>Arcicella</taxon>
    </lineage>
</organism>
<evidence type="ECO:0000259" key="8">
    <source>
        <dbReference type="Pfam" id="PF02838"/>
    </source>
</evidence>
<evidence type="ECO:0000313" key="9">
    <source>
        <dbReference type="EMBL" id="PWK22643.1"/>
    </source>
</evidence>
<feature type="active site" description="Proton donor" evidence="6">
    <location>
        <position position="332"/>
    </location>
</feature>
<dbReference type="InterPro" id="IPR017853">
    <property type="entry name" value="GH"/>
</dbReference>
<dbReference type="PRINTS" id="PR00738">
    <property type="entry name" value="GLHYDRLASE20"/>
</dbReference>
<dbReference type="GO" id="GO:0005975">
    <property type="term" value="P:carbohydrate metabolic process"/>
    <property type="evidence" value="ECO:0007669"/>
    <property type="project" value="InterPro"/>
</dbReference>
<dbReference type="GO" id="GO:0030203">
    <property type="term" value="P:glycosaminoglycan metabolic process"/>
    <property type="evidence" value="ECO:0007669"/>
    <property type="project" value="TreeGrafter"/>
</dbReference>
<name>A0A316E1K3_9BACT</name>
<dbReference type="GO" id="GO:0016020">
    <property type="term" value="C:membrane"/>
    <property type="evidence" value="ECO:0007669"/>
    <property type="project" value="TreeGrafter"/>
</dbReference>
<dbReference type="Pfam" id="PF00728">
    <property type="entry name" value="Glyco_hydro_20"/>
    <property type="match status" value="1"/>
</dbReference>
<comment type="similarity">
    <text evidence="2">Belongs to the glycosyl hydrolase 20 family.</text>
</comment>
<dbReference type="PANTHER" id="PTHR22600">
    <property type="entry name" value="BETA-HEXOSAMINIDASE"/>
    <property type="match status" value="1"/>
</dbReference>
<keyword evidence="10" id="KW-1185">Reference proteome</keyword>
<feature type="domain" description="Glycoside hydrolase family 20 catalytic" evidence="7">
    <location>
        <begin position="157"/>
        <end position="501"/>
    </location>
</feature>
<dbReference type="EC" id="3.2.1.52" evidence="3"/>
<dbReference type="InterPro" id="IPR015882">
    <property type="entry name" value="HEX_bac_N"/>
</dbReference>
<keyword evidence="4" id="KW-0378">Hydrolase</keyword>
<dbReference type="Gene3D" id="3.30.379.10">
    <property type="entry name" value="Chitobiase/beta-hexosaminidase domain 2-like"/>
    <property type="match status" value="1"/>
</dbReference>
<dbReference type="Gene3D" id="3.20.20.80">
    <property type="entry name" value="Glycosidases"/>
    <property type="match status" value="1"/>
</dbReference>
<reference evidence="9 10" key="1">
    <citation type="submission" date="2018-05" db="EMBL/GenBank/DDBJ databases">
        <title>Genomic Encyclopedia of Archaeal and Bacterial Type Strains, Phase II (KMG-II): from individual species to whole genera.</title>
        <authorList>
            <person name="Goeker M."/>
        </authorList>
    </citation>
    <scope>NUCLEOTIDE SEQUENCE [LARGE SCALE GENOMIC DNA]</scope>
    <source>
        <strain evidence="9 10">DSM 22214</strain>
    </source>
</reference>
<gene>
    <name evidence="9" type="ORF">LV89_03355</name>
</gene>
<dbReference type="Proteomes" id="UP000245489">
    <property type="component" value="Unassembled WGS sequence"/>
</dbReference>
<evidence type="ECO:0000256" key="2">
    <source>
        <dbReference type="ARBA" id="ARBA00006285"/>
    </source>
</evidence>
<evidence type="ECO:0000259" key="7">
    <source>
        <dbReference type="Pfam" id="PF00728"/>
    </source>
</evidence>
<evidence type="ECO:0000256" key="4">
    <source>
        <dbReference type="ARBA" id="ARBA00022801"/>
    </source>
</evidence>
<proteinExistence type="inferred from homology"/>
<dbReference type="CDD" id="cd06563">
    <property type="entry name" value="GH20_chitobiase-like"/>
    <property type="match status" value="1"/>
</dbReference>